<dbReference type="GO" id="GO:0051028">
    <property type="term" value="P:mRNA transport"/>
    <property type="evidence" value="ECO:0007669"/>
    <property type="project" value="UniProtKB-KW"/>
</dbReference>
<evidence type="ECO:0000256" key="6">
    <source>
        <dbReference type="ARBA" id="ARBA00022517"/>
    </source>
</evidence>
<keyword evidence="12" id="KW-1185">Reference proteome</keyword>
<feature type="compositionally biased region" description="Basic and acidic residues" evidence="10">
    <location>
        <begin position="126"/>
        <end position="156"/>
    </location>
</feature>
<sequence length="204" mass="23135">MGAARTKTVKNKHATRGSGIKNSKAASRIENDPVVKAKKTKEGRKAPVKPTQLVKELQKKRKKKVYSEKELDIPELNMVTPIGVEKPKGKKKGKVFVDDRESMNTILSMVQAEKDGQIESKMMKARHMEAIREARKQEAEKKAAERKEKLDETKDSLRKKRKRPERSGGGDDDDKATERSMRNVELQGTKAAKPKKKKRVSFIE</sequence>
<evidence type="ECO:0000256" key="1">
    <source>
        <dbReference type="ARBA" id="ARBA00001977"/>
    </source>
</evidence>
<evidence type="ECO:0000313" key="11">
    <source>
        <dbReference type="EMBL" id="KKY30118.1"/>
    </source>
</evidence>
<feature type="region of interest" description="Disordered" evidence="10">
    <location>
        <begin position="1"/>
        <end position="67"/>
    </location>
</feature>
<name>A0A0G2H4F0_9PEZI</name>
<evidence type="ECO:0000256" key="3">
    <source>
        <dbReference type="ARBA" id="ARBA00008132"/>
    </source>
</evidence>
<dbReference type="AlphaFoldDB" id="A0A0G2H4F0"/>
<dbReference type="PANTHER" id="PTHR28028:SF1">
    <property type="entry name" value="60S RIBOSOMAL SUBUNIT ASSEMBLY_EXPORT PROTEIN LOC1"/>
    <property type="match status" value="1"/>
</dbReference>
<evidence type="ECO:0000256" key="9">
    <source>
        <dbReference type="ARBA" id="ARBA00023242"/>
    </source>
</evidence>
<accession>A0A0G2H4F0</accession>
<dbReference type="STRING" id="1214573.A0A0G2H4F0"/>
<dbReference type="InterPro" id="IPR037650">
    <property type="entry name" value="Loc1"/>
</dbReference>
<evidence type="ECO:0000256" key="2">
    <source>
        <dbReference type="ARBA" id="ARBA00004604"/>
    </source>
</evidence>
<keyword evidence="5" id="KW-0813">Transport</keyword>
<dbReference type="GO" id="GO:0042273">
    <property type="term" value="P:ribosomal large subunit biogenesis"/>
    <property type="evidence" value="ECO:0007669"/>
    <property type="project" value="InterPro"/>
</dbReference>
<comment type="similarity">
    <text evidence="3">Belongs to the LOC1 family.</text>
</comment>
<reference evidence="11 12" key="1">
    <citation type="submission" date="2015-05" db="EMBL/GenBank/DDBJ databases">
        <title>Distinctive expansion of gene families associated with plant cell wall degradation and secondary metabolism in the genomes of grapevine trunk pathogens.</title>
        <authorList>
            <person name="Lawrence D.P."/>
            <person name="Travadon R."/>
            <person name="Rolshausen P.E."/>
            <person name="Baumgartner K."/>
        </authorList>
    </citation>
    <scope>NUCLEOTIDE SEQUENCE [LARGE SCALE GENOMIC DNA]</scope>
    <source>
        <strain evidence="11">DA912</strain>
    </source>
</reference>
<keyword evidence="7" id="KW-0509">mRNA transport</keyword>
<dbReference type="EMBL" id="LCUC01000529">
    <property type="protein sequence ID" value="KKY30118.1"/>
    <property type="molecule type" value="Genomic_DNA"/>
</dbReference>
<dbReference type="Proteomes" id="UP000034680">
    <property type="component" value="Unassembled WGS sequence"/>
</dbReference>
<comment type="subunit">
    <text evidence="4">Component of the 66S pre-ribosomal particle.</text>
</comment>
<evidence type="ECO:0000256" key="7">
    <source>
        <dbReference type="ARBA" id="ARBA00022816"/>
    </source>
</evidence>
<evidence type="ECO:0000313" key="12">
    <source>
        <dbReference type="Proteomes" id="UP000034680"/>
    </source>
</evidence>
<organism evidence="11 12">
    <name type="scientific">Diaporthe ampelina</name>
    <dbReference type="NCBI Taxonomy" id="1214573"/>
    <lineage>
        <taxon>Eukaryota</taxon>
        <taxon>Fungi</taxon>
        <taxon>Dikarya</taxon>
        <taxon>Ascomycota</taxon>
        <taxon>Pezizomycotina</taxon>
        <taxon>Sordariomycetes</taxon>
        <taxon>Sordariomycetidae</taxon>
        <taxon>Diaporthales</taxon>
        <taxon>Diaporthaceae</taxon>
        <taxon>Diaporthe</taxon>
    </lineage>
</organism>
<keyword evidence="6" id="KW-0690">Ribosome biogenesis</keyword>
<feature type="region of interest" description="Disordered" evidence="10">
    <location>
        <begin position="126"/>
        <end position="204"/>
    </location>
</feature>
<reference evidence="11 12" key="2">
    <citation type="submission" date="2015-05" db="EMBL/GenBank/DDBJ databases">
        <authorList>
            <person name="Morales-Cruz A."/>
            <person name="Amrine K.C."/>
            <person name="Cantu D."/>
        </authorList>
    </citation>
    <scope>NUCLEOTIDE SEQUENCE [LARGE SCALE GENOMIC DNA]</scope>
    <source>
        <strain evidence="11">DA912</strain>
    </source>
</reference>
<comment type="subcellular location">
    <subcellularLocation>
        <location evidence="2">Nucleus</location>
        <location evidence="2">Nucleolus</location>
    </subcellularLocation>
</comment>
<comment type="function">
    <text evidence="1">Required for efficient assembly and nuclear export of the 60S ribosomal subunit.</text>
</comment>
<evidence type="ECO:0000256" key="10">
    <source>
        <dbReference type="SAM" id="MobiDB-lite"/>
    </source>
</evidence>
<dbReference type="GO" id="GO:0005730">
    <property type="term" value="C:nucleolus"/>
    <property type="evidence" value="ECO:0007669"/>
    <property type="project" value="UniProtKB-SubCell"/>
</dbReference>
<evidence type="ECO:0000256" key="4">
    <source>
        <dbReference type="ARBA" id="ARBA00011339"/>
    </source>
</evidence>
<protein>
    <submittedName>
        <fullName evidence="11">Putative 60s ribosomal subunit assembly export protein loc-1</fullName>
    </submittedName>
</protein>
<dbReference type="GO" id="GO:0030687">
    <property type="term" value="C:preribosome, large subunit precursor"/>
    <property type="evidence" value="ECO:0007669"/>
    <property type="project" value="TreeGrafter"/>
</dbReference>
<dbReference type="OrthoDB" id="1743802at2759"/>
<proteinExistence type="inferred from homology"/>
<dbReference type="PANTHER" id="PTHR28028">
    <property type="entry name" value="60S RIBOSOMAL SUBUNIT ASSEMBLY/EXPORT PROTEIN LOC1"/>
    <property type="match status" value="1"/>
</dbReference>
<comment type="caution">
    <text evidence="11">The sequence shown here is derived from an EMBL/GenBank/DDBJ whole genome shotgun (WGS) entry which is preliminary data.</text>
</comment>
<dbReference type="GO" id="GO:0008298">
    <property type="term" value="P:intracellular mRNA localization"/>
    <property type="evidence" value="ECO:0007669"/>
    <property type="project" value="TreeGrafter"/>
</dbReference>
<keyword evidence="8" id="KW-0175">Coiled coil</keyword>
<keyword evidence="9" id="KW-0539">Nucleus</keyword>
<evidence type="ECO:0000256" key="8">
    <source>
        <dbReference type="ARBA" id="ARBA00023054"/>
    </source>
</evidence>
<gene>
    <name evidence="11" type="ORF">UCDDA912_g09957</name>
</gene>
<feature type="compositionally biased region" description="Basic residues" evidence="10">
    <location>
        <begin position="192"/>
        <end position="204"/>
    </location>
</feature>
<dbReference type="GO" id="GO:0003729">
    <property type="term" value="F:mRNA binding"/>
    <property type="evidence" value="ECO:0007669"/>
    <property type="project" value="InterPro"/>
</dbReference>
<evidence type="ECO:0000256" key="5">
    <source>
        <dbReference type="ARBA" id="ARBA00022448"/>
    </source>
</evidence>